<name>A0ABD2PYK9_9PLAT</name>
<dbReference type="PANTHER" id="PTHR42961:SF2">
    <property type="entry name" value="IRON-SULFUR PROTEIN NUBPL"/>
    <property type="match status" value="1"/>
</dbReference>
<keyword evidence="6" id="KW-0411">Iron-sulfur</keyword>
<dbReference type="GO" id="GO:0046872">
    <property type="term" value="F:metal ion binding"/>
    <property type="evidence" value="ECO:0007669"/>
    <property type="project" value="UniProtKB-KW"/>
</dbReference>
<dbReference type="EMBL" id="JBJKFK010001818">
    <property type="protein sequence ID" value="KAL3312168.1"/>
    <property type="molecule type" value="Genomic_DNA"/>
</dbReference>
<evidence type="ECO:0000256" key="1">
    <source>
        <dbReference type="ARBA" id="ARBA00022485"/>
    </source>
</evidence>
<dbReference type="Pfam" id="PF10609">
    <property type="entry name" value="ParA"/>
    <property type="match status" value="1"/>
</dbReference>
<dbReference type="InterPro" id="IPR000808">
    <property type="entry name" value="Mrp-like_CS"/>
</dbReference>
<organism evidence="8 9">
    <name type="scientific">Cichlidogyrus casuarinus</name>
    <dbReference type="NCBI Taxonomy" id="1844966"/>
    <lineage>
        <taxon>Eukaryota</taxon>
        <taxon>Metazoa</taxon>
        <taxon>Spiralia</taxon>
        <taxon>Lophotrochozoa</taxon>
        <taxon>Platyhelminthes</taxon>
        <taxon>Monogenea</taxon>
        <taxon>Monopisthocotylea</taxon>
        <taxon>Dactylogyridea</taxon>
        <taxon>Ancyrocephalidae</taxon>
        <taxon>Cichlidogyrus</taxon>
    </lineage>
</organism>
<dbReference type="PANTHER" id="PTHR42961">
    <property type="entry name" value="IRON-SULFUR PROTEIN NUBPL"/>
    <property type="match status" value="1"/>
</dbReference>
<dbReference type="GO" id="GO:0005524">
    <property type="term" value="F:ATP binding"/>
    <property type="evidence" value="ECO:0007669"/>
    <property type="project" value="UniProtKB-KW"/>
</dbReference>
<comment type="caution">
    <text evidence="8">The sequence shown here is derived from an EMBL/GenBank/DDBJ whole genome shotgun (WGS) entry which is preliminary data.</text>
</comment>
<evidence type="ECO:0000313" key="8">
    <source>
        <dbReference type="EMBL" id="KAL3312168.1"/>
    </source>
</evidence>
<accession>A0ABD2PYK9</accession>
<dbReference type="Proteomes" id="UP001626550">
    <property type="component" value="Unassembled WGS sequence"/>
</dbReference>
<feature type="non-terminal residue" evidence="8">
    <location>
        <position position="1"/>
    </location>
</feature>
<dbReference type="InterPro" id="IPR019591">
    <property type="entry name" value="Mrp/NBP35_ATP-bd"/>
</dbReference>
<evidence type="ECO:0000256" key="2">
    <source>
        <dbReference type="ARBA" id="ARBA00022723"/>
    </source>
</evidence>
<dbReference type="CDD" id="cd02037">
    <property type="entry name" value="Mrp_NBP35"/>
    <property type="match status" value="1"/>
</dbReference>
<dbReference type="AlphaFoldDB" id="A0ABD2PYK9"/>
<dbReference type="SUPFAM" id="SSF52540">
    <property type="entry name" value="P-loop containing nucleoside triphosphate hydrolases"/>
    <property type="match status" value="1"/>
</dbReference>
<evidence type="ECO:0000256" key="3">
    <source>
        <dbReference type="ARBA" id="ARBA00022741"/>
    </source>
</evidence>
<dbReference type="Gene3D" id="3.40.50.300">
    <property type="entry name" value="P-loop containing nucleotide triphosphate hydrolases"/>
    <property type="match status" value="2"/>
</dbReference>
<reference evidence="8 9" key="1">
    <citation type="submission" date="2024-11" db="EMBL/GenBank/DDBJ databases">
        <title>Adaptive evolution of stress response genes in parasites aligns with host niche diversity.</title>
        <authorList>
            <person name="Hahn C."/>
            <person name="Resl P."/>
        </authorList>
    </citation>
    <scope>NUCLEOTIDE SEQUENCE [LARGE SCALE GENOMIC DNA]</scope>
    <source>
        <strain evidence="8">EGGRZ-B1_66</strain>
        <tissue evidence="8">Body</tissue>
    </source>
</reference>
<proteinExistence type="inferred from homology"/>
<evidence type="ECO:0000313" key="9">
    <source>
        <dbReference type="Proteomes" id="UP001626550"/>
    </source>
</evidence>
<protein>
    <recommendedName>
        <fullName evidence="10">Nucleotide binding protein-like protein</fullName>
    </recommendedName>
</protein>
<sequence>LRVLARKLSGEAKPPVIPRAKVSKVPIPGVKNVILVASAKGGVGKSSISVNLATSLQKLNAQIMSMGCLVPAESAVVWRGLMVMSATKQLLHQVSWGELDYLIVDTPPGTGDVQLSIAQNTIVSGALIVTTPQQVSISDARRGIKMFKTLEIPMIGLAENMSHLTCPSCKTEINMFDETDRKEEGGQKLAQEVGIPFLTHLPWEPKLATCADAGLPITKKFPEAPICRTFAELAGKVLDFCK</sequence>
<keyword evidence="9" id="KW-1185">Reference proteome</keyword>
<dbReference type="InterPro" id="IPR033756">
    <property type="entry name" value="YlxH/NBP35"/>
</dbReference>
<evidence type="ECO:0000256" key="5">
    <source>
        <dbReference type="ARBA" id="ARBA00023004"/>
    </source>
</evidence>
<keyword evidence="1" id="KW-0004">4Fe-4S</keyword>
<evidence type="ECO:0008006" key="10">
    <source>
        <dbReference type="Google" id="ProtNLM"/>
    </source>
</evidence>
<keyword evidence="3" id="KW-0547">Nucleotide-binding</keyword>
<comment type="similarity">
    <text evidence="7">Belongs to the Mrp/NBP35 ATP-binding proteins family.</text>
</comment>
<keyword evidence="4" id="KW-0067">ATP-binding</keyword>
<evidence type="ECO:0000256" key="4">
    <source>
        <dbReference type="ARBA" id="ARBA00022840"/>
    </source>
</evidence>
<evidence type="ECO:0000256" key="6">
    <source>
        <dbReference type="ARBA" id="ARBA00023014"/>
    </source>
</evidence>
<dbReference type="InterPro" id="IPR027417">
    <property type="entry name" value="P-loop_NTPase"/>
</dbReference>
<keyword evidence="2" id="KW-0479">Metal-binding</keyword>
<dbReference type="PROSITE" id="PS01215">
    <property type="entry name" value="MRP"/>
    <property type="match status" value="1"/>
</dbReference>
<dbReference type="InterPro" id="IPR044304">
    <property type="entry name" value="NUBPL-like"/>
</dbReference>
<gene>
    <name evidence="8" type="ORF">Ciccas_009241</name>
</gene>
<keyword evidence="5" id="KW-0408">Iron</keyword>
<evidence type="ECO:0000256" key="7">
    <source>
        <dbReference type="ARBA" id="ARBA00024036"/>
    </source>
</evidence>
<dbReference type="GO" id="GO:0051539">
    <property type="term" value="F:4 iron, 4 sulfur cluster binding"/>
    <property type="evidence" value="ECO:0007669"/>
    <property type="project" value="UniProtKB-KW"/>
</dbReference>